<evidence type="ECO:0000313" key="2">
    <source>
        <dbReference type="Proteomes" id="UP001065682"/>
    </source>
</evidence>
<name>A0A9E5DEI9_9EURY</name>
<dbReference type="SUPFAM" id="SSF48371">
    <property type="entry name" value="ARM repeat"/>
    <property type="match status" value="1"/>
</dbReference>
<evidence type="ECO:0000313" key="1">
    <source>
        <dbReference type="EMBL" id="MCT8337829.1"/>
    </source>
</evidence>
<dbReference type="InterPro" id="IPR016024">
    <property type="entry name" value="ARM-type_fold"/>
</dbReference>
<dbReference type="PANTHER" id="PTHR34070">
    <property type="entry name" value="ARMADILLO-TYPE FOLD"/>
    <property type="match status" value="1"/>
</dbReference>
<gene>
    <name evidence="1" type="ORF">FKB36_10130</name>
</gene>
<dbReference type="PANTHER" id="PTHR34070:SF1">
    <property type="entry name" value="DNA ALKYLATION REPAIR PROTEIN"/>
    <property type="match status" value="1"/>
</dbReference>
<dbReference type="Proteomes" id="UP001065682">
    <property type="component" value="Unassembled WGS sequence"/>
</dbReference>
<accession>A0A9E5DEI9</accession>
<dbReference type="Pfam" id="PF08713">
    <property type="entry name" value="DNA_alkylation"/>
    <property type="match status" value="1"/>
</dbReference>
<organism evidence="1 2">
    <name type="scientific">Methanoculleus formosensis</name>
    <dbReference type="NCBI Taxonomy" id="2590886"/>
    <lineage>
        <taxon>Archaea</taxon>
        <taxon>Methanobacteriati</taxon>
        <taxon>Methanobacteriota</taxon>
        <taxon>Stenosarchaea group</taxon>
        <taxon>Methanomicrobia</taxon>
        <taxon>Methanomicrobiales</taxon>
        <taxon>Methanomicrobiaceae</taxon>
        <taxon>Methanoculleus</taxon>
    </lineage>
</organism>
<dbReference type="InterPro" id="IPR014825">
    <property type="entry name" value="DNA_alkylation"/>
</dbReference>
<protein>
    <submittedName>
        <fullName evidence="1">DNA alkylation repair protein</fullName>
    </submittedName>
</protein>
<reference evidence="1" key="1">
    <citation type="submission" date="2019-06" db="EMBL/GenBank/DDBJ databases">
        <title>Methanoculleus strain from Tamsui River, Taipei, Taiwan.</title>
        <authorList>
            <person name="You Y.-T."/>
            <person name="Chen S.-C."/>
            <person name="Lai S.-J."/>
            <person name="Lee Y.-C."/>
            <person name="Lai M.-C."/>
        </authorList>
    </citation>
    <scope>NUCLEOTIDE SEQUENCE</scope>
    <source>
        <strain evidence="1">Afa-1</strain>
    </source>
</reference>
<dbReference type="RefSeq" id="WP_261597943.1">
    <property type="nucleotide sequence ID" value="NZ_VHLL01000006.1"/>
</dbReference>
<dbReference type="CDD" id="cd06561">
    <property type="entry name" value="AlkD_like"/>
    <property type="match status" value="1"/>
</dbReference>
<sequence length="237" mass="27541">MDPVVEAIRQEFAAHADPELQERGQRFFKEEVRCYGMKTATAVSIAKEYWKEVKSREKQEVFGLCEELYSSGMMEEAFVVSAWAPLLADRYESGDIAVFRHWIETYITNWATCDGLCNHAVGDYIVRYPEAVDELKRWTQSTNRWMRRAAAVSLVVPARRGEFLNEVFKIAGLLLTDTDDMVQKGYGWLLKEASRKHTDRVFSYVMANKREMPRTALRYAIELMPKDLKAEAMKKDW</sequence>
<comment type="caution">
    <text evidence="1">The sequence shown here is derived from an EMBL/GenBank/DDBJ whole genome shotgun (WGS) entry which is preliminary data.</text>
</comment>
<proteinExistence type="predicted"/>
<dbReference type="Gene3D" id="1.25.10.90">
    <property type="match status" value="1"/>
</dbReference>
<dbReference type="AlphaFoldDB" id="A0A9E5DEI9"/>
<dbReference type="EMBL" id="VHLL01000006">
    <property type="protein sequence ID" value="MCT8337829.1"/>
    <property type="molecule type" value="Genomic_DNA"/>
</dbReference>
<keyword evidence="2" id="KW-1185">Reference proteome</keyword>